<dbReference type="InterPro" id="IPR055411">
    <property type="entry name" value="LRR_FXL15/At3g58940/PEG3-like"/>
</dbReference>
<gene>
    <name evidence="3" type="primary">LOC115988776</name>
</gene>
<feature type="region of interest" description="Disordered" evidence="1">
    <location>
        <begin position="1"/>
        <end position="20"/>
    </location>
</feature>
<name>A0A7N2LS39_QUELO</name>
<accession>A0A7N2LS39</accession>
<dbReference type="InParanoid" id="A0A7N2LS39"/>
<dbReference type="KEGG" id="qlo:115988776"/>
<dbReference type="PANTHER" id="PTHR38926">
    <property type="entry name" value="F-BOX DOMAIN CONTAINING PROTEIN, EXPRESSED"/>
    <property type="match status" value="1"/>
</dbReference>
<sequence>MPPDRAWKKMKSPSSSSASSSEECRNWLELPRDVTVSILQRLGTIEILETAQKVCLLWRNISKDPSMWNSIDIRNLGVMDYDLEKMCIHAIDRSCGHLQDIHIENFGADNLLAYITQSSSQLRRLHLVCCCCISDEGLSKVAAKLSLLEELDMTLCSLSKESLEVVGRCCPLLKSFKWNQPWHATDGLSQTECDEEAVAIAKNMPELRHLQLIGNQLSNDGLQAILDGCPHLKSLDLRKCFNVTLSGNLGRICAERIKNLRHPDDSTDDFGFVTDIVYPLDYTEDDGFFDDLMMMDLLMMTRTMIPPTYINDLGDFYFD</sequence>
<dbReference type="FunCoup" id="A0A7N2LS39">
    <property type="interactions" value="1046"/>
</dbReference>
<dbReference type="PROSITE" id="PS50181">
    <property type="entry name" value="FBOX"/>
    <property type="match status" value="1"/>
</dbReference>
<keyword evidence="4" id="KW-1185">Reference proteome</keyword>
<dbReference type="SMART" id="SM00367">
    <property type="entry name" value="LRR_CC"/>
    <property type="match status" value="4"/>
</dbReference>
<dbReference type="Gene3D" id="3.80.10.10">
    <property type="entry name" value="Ribonuclease Inhibitor"/>
    <property type="match status" value="1"/>
</dbReference>
<evidence type="ECO:0000313" key="3">
    <source>
        <dbReference type="EnsemblPlants" id="QL05p054219:mrna"/>
    </source>
</evidence>
<dbReference type="SUPFAM" id="SSF52047">
    <property type="entry name" value="RNI-like"/>
    <property type="match status" value="1"/>
</dbReference>
<dbReference type="Pfam" id="PF24758">
    <property type="entry name" value="LRR_At5g56370"/>
    <property type="match status" value="1"/>
</dbReference>
<dbReference type="PANTHER" id="PTHR38926:SF2">
    <property type="entry name" value="F-BOX_LRR-REPEAT PROTEIN 21-RELATED"/>
    <property type="match status" value="1"/>
</dbReference>
<dbReference type="EMBL" id="LRBV02000005">
    <property type="status" value="NOT_ANNOTATED_CDS"/>
    <property type="molecule type" value="Genomic_DNA"/>
</dbReference>
<dbReference type="CDD" id="cd22164">
    <property type="entry name" value="F-box_AtSKIP19-like"/>
    <property type="match status" value="1"/>
</dbReference>
<reference evidence="3 4" key="1">
    <citation type="journal article" date="2016" name="G3 (Bethesda)">
        <title>First Draft Assembly and Annotation of the Genome of a California Endemic Oak Quercus lobata Nee (Fagaceae).</title>
        <authorList>
            <person name="Sork V.L."/>
            <person name="Fitz-Gibbon S.T."/>
            <person name="Puiu D."/>
            <person name="Crepeau M."/>
            <person name="Gugger P.F."/>
            <person name="Sherman R."/>
            <person name="Stevens K."/>
            <person name="Langley C.H."/>
            <person name="Pellegrini M."/>
            <person name="Salzberg S.L."/>
        </authorList>
    </citation>
    <scope>NUCLEOTIDE SEQUENCE [LARGE SCALE GENOMIC DNA]</scope>
    <source>
        <strain evidence="3 4">cv. SW786</strain>
    </source>
</reference>
<dbReference type="OrthoDB" id="2095648at2759"/>
<dbReference type="GeneID" id="115988776"/>
<proteinExistence type="predicted"/>
<organism evidence="3 4">
    <name type="scientific">Quercus lobata</name>
    <name type="common">Valley oak</name>
    <dbReference type="NCBI Taxonomy" id="97700"/>
    <lineage>
        <taxon>Eukaryota</taxon>
        <taxon>Viridiplantae</taxon>
        <taxon>Streptophyta</taxon>
        <taxon>Embryophyta</taxon>
        <taxon>Tracheophyta</taxon>
        <taxon>Spermatophyta</taxon>
        <taxon>Magnoliopsida</taxon>
        <taxon>eudicotyledons</taxon>
        <taxon>Gunneridae</taxon>
        <taxon>Pentapetalae</taxon>
        <taxon>rosids</taxon>
        <taxon>fabids</taxon>
        <taxon>Fagales</taxon>
        <taxon>Fagaceae</taxon>
        <taxon>Quercus</taxon>
    </lineage>
</organism>
<dbReference type="Pfam" id="PF13516">
    <property type="entry name" value="LRR_6"/>
    <property type="match status" value="1"/>
</dbReference>
<protein>
    <recommendedName>
        <fullName evidence="2">F-box domain-containing protein</fullName>
    </recommendedName>
</protein>
<dbReference type="Gramene" id="QL05p054219:mrna">
    <property type="protein sequence ID" value="QL05p054219:mrna"/>
    <property type="gene ID" value="QL05p054219"/>
</dbReference>
<evidence type="ECO:0000256" key="1">
    <source>
        <dbReference type="SAM" id="MobiDB-lite"/>
    </source>
</evidence>
<dbReference type="EnsemblPlants" id="QL05p054219:mrna">
    <property type="protein sequence ID" value="QL05p054219:mrna"/>
    <property type="gene ID" value="QL05p054219"/>
</dbReference>
<dbReference type="OMA" id="FEAEIDY"/>
<reference evidence="3" key="2">
    <citation type="submission" date="2021-01" db="UniProtKB">
        <authorList>
            <consortium name="EnsemblPlants"/>
        </authorList>
    </citation>
    <scope>IDENTIFICATION</scope>
</reference>
<dbReference type="InterPro" id="IPR001810">
    <property type="entry name" value="F-box_dom"/>
</dbReference>
<dbReference type="Pfam" id="PF12937">
    <property type="entry name" value="F-box-like"/>
    <property type="match status" value="1"/>
</dbReference>
<dbReference type="InterPro" id="IPR006553">
    <property type="entry name" value="Leu-rich_rpt_Cys-con_subtyp"/>
</dbReference>
<dbReference type="AlphaFoldDB" id="A0A7N2LS39"/>
<feature type="domain" description="F-box" evidence="2">
    <location>
        <begin position="24"/>
        <end position="71"/>
    </location>
</feature>
<evidence type="ECO:0000313" key="4">
    <source>
        <dbReference type="Proteomes" id="UP000594261"/>
    </source>
</evidence>
<dbReference type="InterPro" id="IPR001611">
    <property type="entry name" value="Leu-rich_rpt"/>
</dbReference>
<dbReference type="Proteomes" id="UP000594261">
    <property type="component" value="Chromosome 5"/>
</dbReference>
<dbReference type="InterPro" id="IPR032675">
    <property type="entry name" value="LRR_dom_sf"/>
</dbReference>
<dbReference type="RefSeq" id="XP_030968252.1">
    <property type="nucleotide sequence ID" value="XM_031112392.1"/>
</dbReference>
<evidence type="ECO:0000259" key="2">
    <source>
        <dbReference type="PROSITE" id="PS50181"/>
    </source>
</evidence>